<evidence type="ECO:0000256" key="1">
    <source>
        <dbReference type="ARBA" id="ARBA00004651"/>
    </source>
</evidence>
<dbReference type="AlphaFoldDB" id="A0A2T0TUY0"/>
<dbReference type="Proteomes" id="UP000238034">
    <property type="component" value="Unassembled WGS sequence"/>
</dbReference>
<dbReference type="InterPro" id="IPR050250">
    <property type="entry name" value="Macrolide_Exporter_MacB"/>
</dbReference>
<sequence length="428" mass="46099">MSPLKISLKSLAANPLTSLLNVLLIAFGTGILTILVLASTQISDKLESNSKDIDLVVGAKGSPLQLILSSIFYIDFPTGNIPLKDANALSRHRMVKRAVPLALGDSYQGFRIVGTDTSFINLYSLQLEKGKFWDGNFDVTVGSEVAKVLNLKPGDTFHGAHGLTSGGDTHMDHAYVVAGILKQQNNVSDNLILTDIPSIWNMHAPGKTHDAGRGHAEAEPGDTHHQEHQHSDETHGATHEHAEEGDDEDREITSLLIQYHSPMAVVMFPRLVNQSTNMQAASPALETARLFSLIGVGVDTLQWFAILIMVIAAISVFVSLFNSLKERKYDIAVMRVMGASRSRIFIIVILEGVLLSLVGALIGIALGHGILQMIGSFQDSSQAKLSGLVFNLKELYILTAGLAIGIIASILPAIQAYRSDIASILSKG</sequence>
<evidence type="ECO:0000256" key="2">
    <source>
        <dbReference type="ARBA" id="ARBA00022475"/>
    </source>
</evidence>
<evidence type="ECO:0000256" key="6">
    <source>
        <dbReference type="ARBA" id="ARBA00038076"/>
    </source>
</evidence>
<evidence type="ECO:0000256" key="8">
    <source>
        <dbReference type="SAM" id="Phobius"/>
    </source>
</evidence>
<dbReference type="RefSeq" id="WP_106294822.1">
    <property type="nucleotide sequence ID" value="NZ_PVTH01000011.1"/>
</dbReference>
<feature type="domain" description="ABC3 transporter permease C-terminal" evidence="9">
    <location>
        <begin position="304"/>
        <end position="418"/>
    </location>
</feature>
<dbReference type="OrthoDB" id="9784014at2"/>
<evidence type="ECO:0000313" key="11">
    <source>
        <dbReference type="EMBL" id="PRY49471.1"/>
    </source>
</evidence>
<feature type="transmembrane region" description="Helical" evidence="8">
    <location>
        <begin position="303"/>
        <end position="324"/>
    </location>
</feature>
<comment type="similarity">
    <text evidence="6">Belongs to the ABC-4 integral membrane protein family.</text>
</comment>
<dbReference type="GO" id="GO:0022857">
    <property type="term" value="F:transmembrane transporter activity"/>
    <property type="evidence" value="ECO:0007669"/>
    <property type="project" value="TreeGrafter"/>
</dbReference>
<comment type="subcellular location">
    <subcellularLocation>
        <location evidence="1">Cell membrane</location>
        <topology evidence="1">Multi-pass membrane protein</topology>
    </subcellularLocation>
</comment>
<keyword evidence="12" id="KW-1185">Reference proteome</keyword>
<dbReference type="InterPro" id="IPR025857">
    <property type="entry name" value="MacB_PCD"/>
</dbReference>
<evidence type="ECO:0000256" key="5">
    <source>
        <dbReference type="ARBA" id="ARBA00023136"/>
    </source>
</evidence>
<feature type="transmembrane region" description="Helical" evidence="8">
    <location>
        <begin position="344"/>
        <end position="375"/>
    </location>
</feature>
<dbReference type="InterPro" id="IPR003838">
    <property type="entry name" value="ABC3_permease_C"/>
</dbReference>
<evidence type="ECO:0000313" key="12">
    <source>
        <dbReference type="Proteomes" id="UP000238034"/>
    </source>
</evidence>
<feature type="transmembrane region" description="Helical" evidence="8">
    <location>
        <begin position="395"/>
        <end position="417"/>
    </location>
</feature>
<keyword evidence="5 8" id="KW-0472">Membrane</keyword>
<keyword evidence="4 8" id="KW-1133">Transmembrane helix</keyword>
<evidence type="ECO:0000256" key="4">
    <source>
        <dbReference type="ARBA" id="ARBA00022989"/>
    </source>
</evidence>
<evidence type="ECO:0000259" key="10">
    <source>
        <dbReference type="Pfam" id="PF12704"/>
    </source>
</evidence>
<reference evidence="11 12" key="1">
    <citation type="submission" date="2018-03" db="EMBL/GenBank/DDBJ databases">
        <title>Genomic Encyclopedia of Type Strains, Phase III (KMG-III): the genomes of soil and plant-associated and newly described type strains.</title>
        <authorList>
            <person name="Whitman W."/>
        </authorList>
    </citation>
    <scope>NUCLEOTIDE SEQUENCE [LARGE SCALE GENOMIC DNA]</scope>
    <source>
        <strain evidence="11 12">CGMCC 1.9313</strain>
    </source>
</reference>
<keyword evidence="3 8" id="KW-0812">Transmembrane</keyword>
<feature type="domain" description="MacB-like periplasmic core" evidence="10">
    <location>
        <begin position="18"/>
        <end position="198"/>
    </location>
</feature>
<dbReference type="PANTHER" id="PTHR30572:SF4">
    <property type="entry name" value="ABC TRANSPORTER PERMEASE YTRF"/>
    <property type="match status" value="1"/>
</dbReference>
<feature type="compositionally biased region" description="Basic and acidic residues" evidence="7">
    <location>
        <begin position="207"/>
        <end position="242"/>
    </location>
</feature>
<comment type="caution">
    <text evidence="11">The sequence shown here is derived from an EMBL/GenBank/DDBJ whole genome shotgun (WGS) entry which is preliminary data.</text>
</comment>
<dbReference type="Pfam" id="PF02687">
    <property type="entry name" value="FtsX"/>
    <property type="match status" value="1"/>
</dbReference>
<gene>
    <name evidence="11" type="ORF">B0I27_11127</name>
</gene>
<dbReference type="PANTHER" id="PTHR30572">
    <property type="entry name" value="MEMBRANE COMPONENT OF TRANSPORTER-RELATED"/>
    <property type="match status" value="1"/>
</dbReference>
<feature type="region of interest" description="Disordered" evidence="7">
    <location>
        <begin position="204"/>
        <end position="248"/>
    </location>
</feature>
<feature type="transmembrane region" description="Helical" evidence="8">
    <location>
        <begin position="12"/>
        <end position="38"/>
    </location>
</feature>
<evidence type="ECO:0000256" key="3">
    <source>
        <dbReference type="ARBA" id="ARBA00022692"/>
    </source>
</evidence>
<proteinExistence type="inferred from homology"/>
<name>A0A2T0TUY0_9SPHI</name>
<protein>
    <submittedName>
        <fullName evidence="11">Putative ABC transport system permease protein</fullName>
    </submittedName>
</protein>
<evidence type="ECO:0000259" key="9">
    <source>
        <dbReference type="Pfam" id="PF02687"/>
    </source>
</evidence>
<evidence type="ECO:0000256" key="7">
    <source>
        <dbReference type="SAM" id="MobiDB-lite"/>
    </source>
</evidence>
<dbReference type="Pfam" id="PF12704">
    <property type="entry name" value="MacB_PCD"/>
    <property type="match status" value="1"/>
</dbReference>
<keyword evidence="2" id="KW-1003">Cell membrane</keyword>
<accession>A0A2T0TUY0</accession>
<organism evidence="11 12">
    <name type="scientific">Arcticibacter pallidicorallinus</name>
    <dbReference type="NCBI Taxonomy" id="1259464"/>
    <lineage>
        <taxon>Bacteria</taxon>
        <taxon>Pseudomonadati</taxon>
        <taxon>Bacteroidota</taxon>
        <taxon>Sphingobacteriia</taxon>
        <taxon>Sphingobacteriales</taxon>
        <taxon>Sphingobacteriaceae</taxon>
        <taxon>Arcticibacter</taxon>
    </lineage>
</organism>
<dbReference type="EMBL" id="PVTH01000011">
    <property type="protein sequence ID" value="PRY49471.1"/>
    <property type="molecule type" value="Genomic_DNA"/>
</dbReference>
<dbReference type="GO" id="GO:0005886">
    <property type="term" value="C:plasma membrane"/>
    <property type="evidence" value="ECO:0007669"/>
    <property type="project" value="UniProtKB-SubCell"/>
</dbReference>